<reference evidence="1 2" key="1">
    <citation type="journal article" date="2005" name="Appl. Environ. Microbiol.">
        <title>Genomic analysis of bacteriophage PhiJL001: insights into its interaction with a sponge-associated alpha-proteobacterium.</title>
        <authorList>
            <person name="Lohr J.E."/>
            <person name="Chen F."/>
            <person name="Hill R.T."/>
        </authorList>
    </citation>
    <scope>NUCLEOTIDE SEQUENCE</scope>
</reference>
<dbReference type="RefSeq" id="YP_224005.1">
    <property type="nucleotide sequence ID" value="NC_006938.1"/>
</dbReference>
<dbReference type="GeneID" id="3342409"/>
<dbReference type="EMBL" id="AY576273">
    <property type="protein sequence ID" value="AAT69477.1"/>
    <property type="molecule type" value="Genomic_DNA"/>
</dbReference>
<organism evidence="1 2">
    <name type="scientific">Alphaproteobacteria phage PhiJL001</name>
    <dbReference type="NCBI Taxonomy" id="2681607"/>
    <lineage>
        <taxon>Viruses</taxon>
        <taxon>Duplodnaviria</taxon>
        <taxon>Heunggongvirae</taxon>
        <taxon>Uroviricota</taxon>
        <taxon>Caudoviricetes</taxon>
        <taxon>Mesyanzhinovviridae</taxon>
        <taxon>Keylargovirus</taxon>
        <taxon>Keylargovirus JL001</taxon>
    </lineage>
</organism>
<evidence type="ECO:0000313" key="2">
    <source>
        <dbReference type="Proteomes" id="UP000000993"/>
    </source>
</evidence>
<dbReference type="Proteomes" id="UP000000993">
    <property type="component" value="Segment"/>
</dbReference>
<gene>
    <name evidence="1" type="ORF">JL001p81</name>
</gene>
<protein>
    <submittedName>
        <fullName evidence="1">Gp81</fullName>
    </submittedName>
</protein>
<keyword evidence="2" id="KW-1185">Reference proteome</keyword>
<accession>Q5DN24</accession>
<proteinExistence type="predicted"/>
<sequence length="146" mass="15377">MASLREFARRMRVLGRRVEVNGPEIARKAALAVDQAVVTSTPVDSGRARSNWIARVGGPASGTREAFVPGAGGSTGPANAQAAIVAAEGVIRTFDGEGEIHLTNNLPYIARLNTGYSAQAPAGFVDTAIQAGVRRVRRSKILRENP</sequence>
<name>Q5DN24_9CAUD</name>
<dbReference type="KEGG" id="vg:3342409"/>
<evidence type="ECO:0000313" key="1">
    <source>
        <dbReference type="EMBL" id="AAT69477.1"/>
    </source>
</evidence>